<evidence type="ECO:0000256" key="7">
    <source>
        <dbReference type="ARBA" id="ARBA00023136"/>
    </source>
</evidence>
<accession>A0A6G9ZBH8</accession>
<feature type="transmembrane region" description="Helical" evidence="9">
    <location>
        <begin position="165"/>
        <end position="183"/>
    </location>
</feature>
<dbReference type="EMBL" id="CP046173">
    <property type="protein sequence ID" value="QIS22780.1"/>
    <property type="molecule type" value="Genomic_DNA"/>
</dbReference>
<keyword evidence="5 9" id="KW-0812">Transmembrane</keyword>
<keyword evidence="7 9" id="KW-0472">Membrane</keyword>
<evidence type="ECO:0000313" key="11">
    <source>
        <dbReference type="EMBL" id="QIS22780.1"/>
    </source>
</evidence>
<reference evidence="11 12" key="1">
    <citation type="journal article" date="2019" name="ACS Chem. Biol.">
        <title>Identification and Mobilization of a Cryptic Antibiotic Biosynthesis Gene Locus from a Human-Pathogenic Nocardia Isolate.</title>
        <authorList>
            <person name="Herisse M."/>
            <person name="Ishida K."/>
            <person name="Porter J.L."/>
            <person name="Howden B."/>
            <person name="Hertweck C."/>
            <person name="Stinear T.P."/>
            <person name="Pidot S.J."/>
        </authorList>
    </citation>
    <scope>NUCLEOTIDE SEQUENCE [LARGE SCALE GENOMIC DNA]</scope>
    <source>
        <strain evidence="11 12">AUSMDU00012715</strain>
    </source>
</reference>
<dbReference type="GO" id="GO:0005886">
    <property type="term" value="C:plasma membrane"/>
    <property type="evidence" value="ECO:0007669"/>
    <property type="project" value="UniProtKB-SubCell"/>
</dbReference>
<keyword evidence="4" id="KW-0808">Transferase</keyword>
<dbReference type="GO" id="GO:0010041">
    <property type="term" value="P:response to iron(III) ion"/>
    <property type="evidence" value="ECO:0007669"/>
    <property type="project" value="TreeGrafter"/>
</dbReference>
<evidence type="ECO:0000259" key="10">
    <source>
        <dbReference type="Pfam" id="PF13231"/>
    </source>
</evidence>
<organism evidence="11 12">
    <name type="scientific">Nocardia terpenica</name>
    <dbReference type="NCBI Taxonomy" id="455432"/>
    <lineage>
        <taxon>Bacteria</taxon>
        <taxon>Bacillati</taxon>
        <taxon>Actinomycetota</taxon>
        <taxon>Actinomycetes</taxon>
        <taxon>Mycobacteriales</taxon>
        <taxon>Nocardiaceae</taxon>
        <taxon>Nocardia</taxon>
    </lineage>
</organism>
<protein>
    <recommendedName>
        <fullName evidence="10">Glycosyltransferase RgtA/B/C/D-like domain-containing protein</fullName>
    </recommendedName>
</protein>
<feature type="transmembrane region" description="Helical" evidence="9">
    <location>
        <begin position="35"/>
        <end position="53"/>
    </location>
</feature>
<evidence type="ECO:0000256" key="9">
    <source>
        <dbReference type="SAM" id="Phobius"/>
    </source>
</evidence>
<dbReference type="InterPro" id="IPR038731">
    <property type="entry name" value="RgtA/B/C-like"/>
</dbReference>
<feature type="domain" description="Glycosyltransferase RgtA/B/C/D-like" evidence="10">
    <location>
        <begin position="90"/>
        <end position="244"/>
    </location>
</feature>
<sequence length="387" mass="41620">MAFAEGRGSFAALARTMASVADAVKCRAAEHATTLALWAIAAVAAVTYCWGIGAVEPEIFYAAAARSMSTSWHNFFFAAFDPEGTVSVDKLPGAFWIQAVSVRIFGPHVWAVMLPQAIEGVLTILVLHRAVRRIAGPVAGLVAAAAMTCTPVTVALNRGNISDTLLILLLVLAADTMTTAILANRPRWLLLTGLLVGLAFQAKMIQAWLILPVFLFAWLVGTPAGRWRQRAGWAAAMIAVAGAVSFSWIGRVAHPRRSAALCRCQPTQFAVRAGIRLQPSGSAYDRGTIGPRSGEPVRSSSRRCGWALHRLARSDRTGLLDRVDDLRHTSPRQDGPADRRAGTVGLLADRTRRGIPHRGHRLSVLPGRIGPVDRRDPRSRGSGVRQA</sequence>
<feature type="region of interest" description="Disordered" evidence="8">
    <location>
        <begin position="358"/>
        <end position="387"/>
    </location>
</feature>
<dbReference type="GO" id="GO:0009103">
    <property type="term" value="P:lipopolysaccharide biosynthetic process"/>
    <property type="evidence" value="ECO:0007669"/>
    <property type="project" value="UniProtKB-ARBA"/>
</dbReference>
<evidence type="ECO:0000256" key="1">
    <source>
        <dbReference type="ARBA" id="ARBA00004651"/>
    </source>
</evidence>
<dbReference type="InterPro" id="IPR050297">
    <property type="entry name" value="LipidA_mod_glycosyltrf_83"/>
</dbReference>
<evidence type="ECO:0000256" key="5">
    <source>
        <dbReference type="ARBA" id="ARBA00022692"/>
    </source>
</evidence>
<proteinExistence type="predicted"/>
<evidence type="ECO:0000256" key="6">
    <source>
        <dbReference type="ARBA" id="ARBA00022989"/>
    </source>
</evidence>
<dbReference type="GO" id="GO:0016763">
    <property type="term" value="F:pentosyltransferase activity"/>
    <property type="evidence" value="ECO:0007669"/>
    <property type="project" value="TreeGrafter"/>
</dbReference>
<feature type="transmembrane region" description="Helical" evidence="9">
    <location>
        <begin position="134"/>
        <end position="153"/>
    </location>
</feature>
<feature type="transmembrane region" description="Helical" evidence="9">
    <location>
        <begin position="195"/>
        <end position="219"/>
    </location>
</feature>
<evidence type="ECO:0000256" key="8">
    <source>
        <dbReference type="SAM" id="MobiDB-lite"/>
    </source>
</evidence>
<keyword evidence="2" id="KW-1003">Cell membrane</keyword>
<gene>
    <name evidence="11" type="ORF">F6W96_35030</name>
</gene>
<name>A0A6G9ZBH8_9NOCA</name>
<dbReference type="Proteomes" id="UP000500953">
    <property type="component" value="Chromosome"/>
</dbReference>
<feature type="transmembrane region" description="Helical" evidence="9">
    <location>
        <begin position="109"/>
        <end position="127"/>
    </location>
</feature>
<evidence type="ECO:0000256" key="4">
    <source>
        <dbReference type="ARBA" id="ARBA00022679"/>
    </source>
</evidence>
<dbReference type="Pfam" id="PF13231">
    <property type="entry name" value="PMT_2"/>
    <property type="match status" value="1"/>
</dbReference>
<dbReference type="PANTHER" id="PTHR33908:SF3">
    <property type="entry name" value="UNDECAPRENYL PHOSPHATE-ALPHA-4-AMINO-4-DEOXY-L-ARABINOSE ARABINOSYL TRANSFERASE"/>
    <property type="match status" value="1"/>
</dbReference>
<evidence type="ECO:0000313" key="12">
    <source>
        <dbReference type="Proteomes" id="UP000500953"/>
    </source>
</evidence>
<comment type="subcellular location">
    <subcellularLocation>
        <location evidence="1">Cell membrane</location>
        <topology evidence="1">Multi-pass membrane protein</topology>
    </subcellularLocation>
</comment>
<evidence type="ECO:0000256" key="3">
    <source>
        <dbReference type="ARBA" id="ARBA00022676"/>
    </source>
</evidence>
<dbReference type="PANTHER" id="PTHR33908">
    <property type="entry name" value="MANNOSYLTRANSFERASE YKCB-RELATED"/>
    <property type="match status" value="1"/>
</dbReference>
<evidence type="ECO:0000256" key="2">
    <source>
        <dbReference type="ARBA" id="ARBA00022475"/>
    </source>
</evidence>
<dbReference type="AlphaFoldDB" id="A0A6G9ZBH8"/>
<keyword evidence="3" id="KW-0328">Glycosyltransferase</keyword>
<feature type="transmembrane region" description="Helical" evidence="9">
    <location>
        <begin position="231"/>
        <end position="249"/>
    </location>
</feature>
<keyword evidence="6 9" id="KW-1133">Transmembrane helix</keyword>